<keyword evidence="1" id="KW-0175">Coiled coil</keyword>
<feature type="coiled-coil region" evidence="1">
    <location>
        <begin position="251"/>
        <end position="278"/>
    </location>
</feature>
<protein>
    <submittedName>
        <fullName evidence="2">Uncharacterized protein</fullName>
    </submittedName>
</protein>
<dbReference type="RefSeq" id="WP_280558689.1">
    <property type="nucleotide sequence ID" value="NZ_CP123488.1"/>
</dbReference>
<evidence type="ECO:0000313" key="2">
    <source>
        <dbReference type="EMBL" id="WGL58184.1"/>
    </source>
</evidence>
<organism evidence="2 3">
    <name type="scientific">Kluyvera intermedia</name>
    <name type="common">Enterobacter intermedius</name>
    <dbReference type="NCBI Taxonomy" id="61648"/>
    <lineage>
        <taxon>Bacteria</taxon>
        <taxon>Pseudomonadati</taxon>
        <taxon>Pseudomonadota</taxon>
        <taxon>Gammaproteobacteria</taxon>
        <taxon>Enterobacterales</taxon>
        <taxon>Enterobacteriaceae</taxon>
        <taxon>Kluyvera</taxon>
    </lineage>
</organism>
<sequence length="316" mass="35683">MGKSKTLAQMQKDNEEFAKFMGDLSDKSNALEAQLTADIEKTVKDFYGNNKWDGKYFFGNKNSDYQLYSEWSLDSVNKIIQSIAAAINSQQFPSPAVPGSENAPKSTTDEVKQFISNFQLDYNLILQRVLNVITSFITQFASITSVSQKKVQQDFYLSGGLHLFLGQCGSVYQSKSIFTNSFIGSFQVVFQCHMSASEAEFVSLQDILKTTAAEIQATDTLITDINATMVTTLNEILNAKPLIPELYSNTVDTFDKMKKNVRDKRDALQEEYSKYKRVTDIIDSNLARIKSKEIVLDKVLSQWESSIAERYINELN</sequence>
<gene>
    <name evidence="2" type="ORF">QBD33_10765</name>
</gene>
<dbReference type="AlphaFoldDB" id="A0AA95G8T8"/>
<proteinExistence type="predicted"/>
<dbReference type="Proteomes" id="UP001177527">
    <property type="component" value="Chromosome"/>
</dbReference>
<evidence type="ECO:0000313" key="3">
    <source>
        <dbReference type="Proteomes" id="UP001177527"/>
    </source>
</evidence>
<name>A0AA95G8T8_KLUIN</name>
<reference evidence="2" key="1">
    <citation type="submission" date="2023-04" db="EMBL/GenBank/DDBJ databases">
        <title>APH(3)-Id, a novel chromosomal aminoglycoside phosphotransferase, identified from an environmental isolate of Kluyvera intermedia DW18.</title>
        <authorList>
            <person name="Sha Y."/>
        </authorList>
    </citation>
    <scope>NUCLEOTIDE SEQUENCE</scope>
    <source>
        <strain evidence="2">DW18</strain>
    </source>
</reference>
<accession>A0AA95G8T8</accession>
<dbReference type="EMBL" id="CP123488">
    <property type="protein sequence ID" value="WGL58184.1"/>
    <property type="molecule type" value="Genomic_DNA"/>
</dbReference>
<evidence type="ECO:0000256" key="1">
    <source>
        <dbReference type="SAM" id="Coils"/>
    </source>
</evidence>